<evidence type="ECO:0000256" key="7">
    <source>
        <dbReference type="ARBA" id="ARBA00022840"/>
    </source>
</evidence>
<keyword evidence="3" id="KW-0597">Phosphoprotein</keyword>
<dbReference type="PANTHER" id="PTHR24421:SF10">
    <property type="entry name" value="NITRATE_NITRITE SENSOR PROTEIN NARQ"/>
    <property type="match status" value="1"/>
</dbReference>
<dbReference type="CDD" id="cd16917">
    <property type="entry name" value="HATPase_UhpB-NarQ-NarX-like"/>
    <property type="match status" value="1"/>
</dbReference>
<keyword evidence="6 11" id="KW-0418">Kinase</keyword>
<comment type="catalytic activity">
    <reaction evidence="1">
        <text>ATP + protein L-histidine = ADP + protein N-phospho-L-histidine.</text>
        <dbReference type="EC" id="2.7.13.3"/>
    </reaction>
</comment>
<dbReference type="InterPro" id="IPR005467">
    <property type="entry name" value="His_kinase_dom"/>
</dbReference>
<dbReference type="EC" id="2.7.13.3" evidence="2"/>
<evidence type="ECO:0000256" key="4">
    <source>
        <dbReference type="ARBA" id="ARBA00022679"/>
    </source>
</evidence>
<keyword evidence="5" id="KW-0547">Nucleotide-binding</keyword>
<dbReference type="Pfam" id="PF02518">
    <property type="entry name" value="HATPase_c"/>
    <property type="match status" value="1"/>
</dbReference>
<dbReference type="InterPro" id="IPR003594">
    <property type="entry name" value="HATPase_dom"/>
</dbReference>
<evidence type="ECO:0000313" key="12">
    <source>
        <dbReference type="Proteomes" id="UP001497527"/>
    </source>
</evidence>
<name>A0ABP1F0M3_9FLAO</name>
<evidence type="ECO:0000256" key="9">
    <source>
        <dbReference type="SAM" id="Phobius"/>
    </source>
</evidence>
<feature type="domain" description="Histidine kinase" evidence="10">
    <location>
        <begin position="563"/>
        <end position="652"/>
    </location>
</feature>
<dbReference type="Pfam" id="PF07730">
    <property type="entry name" value="HisKA_3"/>
    <property type="match status" value="1"/>
</dbReference>
<gene>
    <name evidence="11" type="ORF">T190423A01A_60017</name>
</gene>
<comment type="caution">
    <text evidence="11">The sequence shown here is derived from an EMBL/GenBank/DDBJ whole genome shotgun (WGS) entry which is preliminary data.</text>
</comment>
<proteinExistence type="predicted"/>
<dbReference type="InterPro" id="IPR011712">
    <property type="entry name" value="Sig_transdc_His_kin_sub3_dim/P"/>
</dbReference>
<evidence type="ECO:0000313" key="11">
    <source>
        <dbReference type="EMBL" id="CAL2104080.1"/>
    </source>
</evidence>
<evidence type="ECO:0000259" key="10">
    <source>
        <dbReference type="PROSITE" id="PS50109"/>
    </source>
</evidence>
<dbReference type="Gene3D" id="1.20.5.1930">
    <property type="match status" value="1"/>
</dbReference>
<dbReference type="GO" id="GO:0004673">
    <property type="term" value="F:protein histidine kinase activity"/>
    <property type="evidence" value="ECO:0007669"/>
    <property type="project" value="UniProtKB-EC"/>
</dbReference>
<dbReference type="InterPro" id="IPR011990">
    <property type="entry name" value="TPR-like_helical_dom_sf"/>
</dbReference>
<evidence type="ECO:0000256" key="2">
    <source>
        <dbReference type="ARBA" id="ARBA00012438"/>
    </source>
</evidence>
<accession>A0ABP1F0M3</accession>
<evidence type="ECO:0000256" key="3">
    <source>
        <dbReference type="ARBA" id="ARBA00022553"/>
    </source>
</evidence>
<evidence type="ECO:0000256" key="6">
    <source>
        <dbReference type="ARBA" id="ARBA00022777"/>
    </source>
</evidence>
<reference evidence="11 12" key="1">
    <citation type="submission" date="2024-05" db="EMBL/GenBank/DDBJ databases">
        <authorList>
            <person name="Duchaud E."/>
        </authorList>
    </citation>
    <scope>NUCLEOTIDE SEQUENCE [LARGE SCALE GENOMIC DNA]</scope>
    <source>
        <strain evidence="11">Ena-SAMPLE-TAB-13-05-2024-13:56:06:370-140308</strain>
    </source>
</reference>
<organism evidence="11 12">
    <name type="scientific">Tenacibaculum polynesiense</name>
    <dbReference type="NCBI Taxonomy" id="3137857"/>
    <lineage>
        <taxon>Bacteria</taxon>
        <taxon>Pseudomonadati</taxon>
        <taxon>Bacteroidota</taxon>
        <taxon>Flavobacteriia</taxon>
        <taxon>Flavobacteriales</taxon>
        <taxon>Flavobacteriaceae</taxon>
        <taxon>Tenacibaculum</taxon>
    </lineage>
</organism>
<dbReference type="InterPro" id="IPR050482">
    <property type="entry name" value="Sensor_HK_TwoCompSys"/>
</dbReference>
<keyword evidence="9" id="KW-0472">Membrane</keyword>
<keyword evidence="9" id="KW-1133">Transmembrane helix</keyword>
<keyword evidence="8" id="KW-0902">Two-component regulatory system</keyword>
<evidence type="ECO:0000256" key="5">
    <source>
        <dbReference type="ARBA" id="ARBA00022741"/>
    </source>
</evidence>
<dbReference type="Proteomes" id="UP001497527">
    <property type="component" value="Unassembled WGS sequence"/>
</dbReference>
<evidence type="ECO:0000256" key="8">
    <source>
        <dbReference type="ARBA" id="ARBA00023012"/>
    </source>
</evidence>
<dbReference type="PANTHER" id="PTHR24421">
    <property type="entry name" value="NITRATE/NITRITE SENSOR PROTEIN NARX-RELATED"/>
    <property type="match status" value="1"/>
</dbReference>
<dbReference type="SUPFAM" id="SSF55874">
    <property type="entry name" value="ATPase domain of HSP90 chaperone/DNA topoisomerase II/histidine kinase"/>
    <property type="match status" value="1"/>
</dbReference>
<keyword evidence="7" id="KW-0067">ATP-binding</keyword>
<feature type="transmembrane region" description="Helical" evidence="9">
    <location>
        <begin position="12"/>
        <end position="30"/>
    </location>
</feature>
<dbReference type="EMBL" id="CAXJIO010000015">
    <property type="protein sequence ID" value="CAL2104080.1"/>
    <property type="molecule type" value="Genomic_DNA"/>
</dbReference>
<dbReference type="PROSITE" id="PS50109">
    <property type="entry name" value="HIS_KIN"/>
    <property type="match status" value="1"/>
</dbReference>
<dbReference type="SMART" id="SM00387">
    <property type="entry name" value="HATPase_c"/>
    <property type="match status" value="1"/>
</dbReference>
<dbReference type="Gene3D" id="1.25.40.10">
    <property type="entry name" value="Tetratricopeptide repeat domain"/>
    <property type="match status" value="1"/>
</dbReference>
<protein>
    <recommendedName>
        <fullName evidence="2">histidine kinase</fullName>
        <ecNumber evidence="2">2.7.13.3</ecNumber>
    </recommendedName>
</protein>
<keyword evidence="9" id="KW-0812">Transmembrane</keyword>
<dbReference type="InterPro" id="IPR036890">
    <property type="entry name" value="HATPase_C_sf"/>
</dbReference>
<evidence type="ECO:0000256" key="1">
    <source>
        <dbReference type="ARBA" id="ARBA00000085"/>
    </source>
</evidence>
<dbReference type="RefSeq" id="WP_348727104.1">
    <property type="nucleotide sequence ID" value="NZ_OZ040189.1"/>
</dbReference>
<keyword evidence="4 11" id="KW-0808">Transferase</keyword>
<sequence length="653" mass="75889">MHSLKRLKRTNNFISIIFFIIILSILPFKGNAQDNYVLNNLDSLIKKKNYQSSLELIKLHLKNEKSNFNFRNNIYIKEYLVNLKLKKKDSAYNTLLNAKKKYKALTSKEKAKLTYYLAHIHQIHTRRYDSVIFYSLKSLSKLQKNNEIYDKFTAMNYKLLSRAYSNLEKDSLEIYYLKKRLKSYKKISDIKNIVYSLNNIGTFYSNTNSNYFNIDSSSFYYREGLSYQLNHKISGTIFQNLAAIHLEHYKNYDSTLYFTNKALSYKLSPNSLASLYFNKASINIKRKDTHNAVKNYKISKKYAQNSGGIRLLMFIEENLFNIYINKKEYQKAIFHRKLYEKFKDSIHTLDVLKNLNDIEAKYKTAEKEKAIAQQKEQIAISEAKRIQNQNFLYGSLAIIFLGTIIAYLNLKNSRKKRLLAEQQKELVKQKNLTLLKEQEINTINAMIDGQEKERVRIAEDLHDNIGSVLATLKLHFENLKLNREKKHFNQEELYNKTEKLIDETYLKVRSIAHAKNAGVIANKGLLIAVKLMAEKISAANKIKIDVLDFGLDKRLENSLEISIFRIIQELTTNIIKHANATQATINISQFDQNLNIIIEDNGNGFDIHSIKQKNGMGLHSIQTRIQYLEGTFEVDSTIGKGTSIIVDIPIVNT</sequence>
<dbReference type="Gene3D" id="3.30.565.10">
    <property type="entry name" value="Histidine kinase-like ATPase, C-terminal domain"/>
    <property type="match status" value="1"/>
</dbReference>
<feature type="transmembrane region" description="Helical" evidence="9">
    <location>
        <begin position="391"/>
        <end position="410"/>
    </location>
</feature>
<keyword evidence="12" id="KW-1185">Reference proteome</keyword>